<dbReference type="Proteomes" id="UP000317180">
    <property type="component" value="Unassembled WGS sequence"/>
</dbReference>
<comment type="caution">
    <text evidence="3">The sequence shown here is derived from an EMBL/GenBank/DDBJ whole genome shotgun (WGS) entry which is preliminary data.</text>
</comment>
<evidence type="ECO:0000256" key="1">
    <source>
        <dbReference type="SAM" id="MobiDB-lite"/>
    </source>
</evidence>
<dbReference type="SUPFAM" id="SSF53448">
    <property type="entry name" value="Nucleotide-diphospho-sugar transferases"/>
    <property type="match status" value="1"/>
</dbReference>
<sequence>MNGVPNGKKGPKEPAKGRKVAKNGRISDVDKLENQDRLSIIIGVEQDEDTIVKVLKQAEKLCPLEIVVVVHGSHDRSLEHVLAYSASPVLRVFAYPYALGEDVWRAIGAREAAGDVWLFLGAEQIVAAQQLQLFVRSCYRGTDIALRQAHAFPASEKIGQDPVELAKCFLNNLLERSELGSSSMGDLPFAMTREAAASIGAHHLFVPAVAQAIALQKELRVTPVRTAKERVSAKAAKAEQARDSTSALTDLGDHLEALSLWQAQAKDK</sequence>
<evidence type="ECO:0000259" key="2">
    <source>
        <dbReference type="Pfam" id="PF00535"/>
    </source>
</evidence>
<evidence type="ECO:0000313" key="4">
    <source>
        <dbReference type="Proteomes" id="UP000317180"/>
    </source>
</evidence>
<dbReference type="Gene3D" id="3.90.550.10">
    <property type="entry name" value="Spore Coat Polysaccharide Biosynthesis Protein SpsA, Chain A"/>
    <property type="match status" value="1"/>
</dbReference>
<feature type="region of interest" description="Disordered" evidence="1">
    <location>
        <begin position="1"/>
        <end position="22"/>
    </location>
</feature>
<organism evidence="3 4">
    <name type="scientific">Brevibacillus agri</name>
    <dbReference type="NCBI Taxonomy" id="51101"/>
    <lineage>
        <taxon>Bacteria</taxon>
        <taxon>Bacillati</taxon>
        <taxon>Bacillota</taxon>
        <taxon>Bacilli</taxon>
        <taxon>Bacillales</taxon>
        <taxon>Paenibacillaceae</taxon>
        <taxon>Brevibacillus</taxon>
    </lineage>
</organism>
<reference evidence="3 4" key="1">
    <citation type="submission" date="2019-06" db="EMBL/GenBank/DDBJ databases">
        <title>Whole genome shotgun sequence of Brevibacillus agri NBRC 15538.</title>
        <authorList>
            <person name="Hosoyama A."/>
            <person name="Uohara A."/>
            <person name="Ohji S."/>
            <person name="Ichikawa N."/>
        </authorList>
    </citation>
    <scope>NUCLEOTIDE SEQUENCE [LARGE SCALE GENOMIC DNA]</scope>
    <source>
        <strain evidence="3 4">NBRC 15538</strain>
    </source>
</reference>
<name>A0ABQ0SKS7_9BACL</name>
<dbReference type="CDD" id="cd00761">
    <property type="entry name" value="Glyco_tranf_GTA_type"/>
    <property type="match status" value="1"/>
</dbReference>
<protein>
    <recommendedName>
        <fullName evidence="2">Glycosyltransferase 2-like domain-containing protein</fullName>
    </recommendedName>
</protein>
<gene>
    <name evidence="3" type="ORF">BAG01nite_05740</name>
</gene>
<proteinExistence type="predicted"/>
<dbReference type="EMBL" id="BJOD01000004">
    <property type="protein sequence ID" value="GED24472.1"/>
    <property type="molecule type" value="Genomic_DNA"/>
</dbReference>
<keyword evidence="4" id="KW-1185">Reference proteome</keyword>
<dbReference type="InterPro" id="IPR029044">
    <property type="entry name" value="Nucleotide-diphossugar_trans"/>
</dbReference>
<feature type="domain" description="Glycosyltransferase 2-like" evidence="2">
    <location>
        <begin position="48"/>
        <end position="149"/>
    </location>
</feature>
<dbReference type="InterPro" id="IPR001173">
    <property type="entry name" value="Glyco_trans_2-like"/>
</dbReference>
<evidence type="ECO:0000313" key="3">
    <source>
        <dbReference type="EMBL" id="GED24472.1"/>
    </source>
</evidence>
<dbReference type="Pfam" id="PF00535">
    <property type="entry name" value="Glycos_transf_2"/>
    <property type="match status" value="1"/>
</dbReference>
<accession>A0ABQ0SKS7</accession>